<keyword evidence="2" id="KW-1185">Reference proteome</keyword>
<proteinExistence type="predicted"/>
<dbReference type="Proteomes" id="UP001243375">
    <property type="component" value="Unassembled WGS sequence"/>
</dbReference>
<accession>A0ACC2WTJ8</accession>
<evidence type="ECO:0000313" key="1">
    <source>
        <dbReference type="EMBL" id="KAJ9114753.1"/>
    </source>
</evidence>
<gene>
    <name evidence="1" type="ORF">QFC22_005629</name>
</gene>
<protein>
    <submittedName>
        <fullName evidence="1">Uncharacterized protein</fullName>
    </submittedName>
</protein>
<name>A0ACC2WTJ8_9TREE</name>
<reference evidence="1" key="1">
    <citation type="submission" date="2023-04" db="EMBL/GenBank/DDBJ databases">
        <title>Draft Genome sequencing of Naganishia species isolated from polar environments using Oxford Nanopore Technology.</title>
        <authorList>
            <person name="Leo P."/>
            <person name="Venkateswaran K."/>
        </authorList>
    </citation>
    <scope>NUCLEOTIDE SEQUENCE</scope>
    <source>
        <strain evidence="1">MNA-CCFEE 5425</strain>
    </source>
</reference>
<evidence type="ECO:0000313" key="2">
    <source>
        <dbReference type="Proteomes" id="UP001243375"/>
    </source>
</evidence>
<dbReference type="EMBL" id="JASBWU010000018">
    <property type="protein sequence ID" value="KAJ9114753.1"/>
    <property type="molecule type" value="Genomic_DNA"/>
</dbReference>
<comment type="caution">
    <text evidence="1">The sequence shown here is derived from an EMBL/GenBank/DDBJ whole genome shotgun (WGS) entry which is preliminary data.</text>
</comment>
<organism evidence="1 2">
    <name type="scientific">Naganishia vaughanmartiniae</name>
    <dbReference type="NCBI Taxonomy" id="1424756"/>
    <lineage>
        <taxon>Eukaryota</taxon>
        <taxon>Fungi</taxon>
        <taxon>Dikarya</taxon>
        <taxon>Basidiomycota</taxon>
        <taxon>Agaricomycotina</taxon>
        <taxon>Tremellomycetes</taxon>
        <taxon>Filobasidiales</taxon>
        <taxon>Filobasidiaceae</taxon>
        <taxon>Naganishia</taxon>
    </lineage>
</organism>
<sequence length="518" mass="58621">MAFSRQAIVQLTSPRFPPAARYLHTSVVHRNVQRVKTAPQTDEAEQQPLTGAAKLLADAIEEEAEDARSSKTRKGYRRTDRLVDDSPIWTGEENTRDAVLRMLMDTHKPLRSDVVATAEQKIKDLTRKLDMEPIIRDNSALGKQERALIENLEDIEEAEERNMNRLSRSIQLEQQIPPEEFRPWMAQYIAKDEDTSTPSIFHGKFLNTGPSSSSSLLDRPVISDDPKIRNADRQRKRTERTQGRILGAREGALDYRLGGGEGYQTRGTSAAGGGVKGGPSGMRAWQNLVEDRIERARSKGWFDNVSGRGKRINHDHDENNPYLDRGEYFMNRIVKRQGAKPPWIELLGELESAHTAFRTSILSSYVRSLLRSLITSPFHSRQSLSQLTLEQVEAMRDSRWLVRDGAYHAEAIKDLNNTVRKMNAMAPQVARRGLVVLDDELALVYRSAAPLVLAEIAKRSAEDWDKIRDLEMQTEETVSKQGSRLGAMSDGVSKEAEMFKWEDLGVMEAIRSLFRRSA</sequence>